<dbReference type="Proteomes" id="UP000789326">
    <property type="component" value="Unassembled WGS sequence"/>
</dbReference>
<organism evidence="2 3">
    <name type="scientific">Peribacillus simplex</name>
    <dbReference type="NCBI Taxonomy" id="1478"/>
    <lineage>
        <taxon>Bacteria</taxon>
        <taxon>Bacillati</taxon>
        <taxon>Bacillota</taxon>
        <taxon>Bacilli</taxon>
        <taxon>Bacillales</taxon>
        <taxon>Bacillaceae</taxon>
        <taxon>Peribacillus</taxon>
    </lineage>
</organism>
<keyword evidence="1" id="KW-0472">Membrane</keyword>
<protein>
    <recommendedName>
        <fullName evidence="4">DUF3021 domain-containing protein</fullName>
    </recommendedName>
</protein>
<accession>A0A9W4PHC4</accession>
<keyword evidence="1" id="KW-1133">Transmembrane helix</keyword>
<dbReference type="EMBL" id="CAKKMG010000104">
    <property type="protein sequence ID" value="CAH0300293.1"/>
    <property type="molecule type" value="Genomic_DNA"/>
</dbReference>
<evidence type="ECO:0000313" key="2">
    <source>
        <dbReference type="EMBL" id="CAH0300293.1"/>
    </source>
</evidence>
<sequence length="138" mass="15877">MKTLLFRSLVGICFGALVMVLTCFGVIAFGEATSLDSEIFVKNAIGCILCGWFFSTATLFFEKEKWSLLSQTILHFLTVSILYFLLSFFVGWIPFSLKGLAIGIGIFIPFYMIIWTIFYLYFRFQMKILNDGLDKRRN</sequence>
<keyword evidence="1" id="KW-0812">Transmembrane</keyword>
<gene>
    <name evidence="2" type="ORF">SRABI133_04543</name>
</gene>
<feature type="transmembrane region" description="Helical" evidence="1">
    <location>
        <begin position="73"/>
        <end position="93"/>
    </location>
</feature>
<name>A0A9W4PHC4_9BACI</name>
<proteinExistence type="predicted"/>
<feature type="transmembrane region" description="Helical" evidence="1">
    <location>
        <begin position="99"/>
        <end position="122"/>
    </location>
</feature>
<evidence type="ECO:0000256" key="1">
    <source>
        <dbReference type="SAM" id="Phobius"/>
    </source>
</evidence>
<evidence type="ECO:0000313" key="3">
    <source>
        <dbReference type="Proteomes" id="UP000789326"/>
    </source>
</evidence>
<feature type="transmembrane region" description="Helical" evidence="1">
    <location>
        <begin position="41"/>
        <end position="61"/>
    </location>
</feature>
<dbReference type="InterPro" id="IPR021560">
    <property type="entry name" value="DUF3021"/>
</dbReference>
<feature type="transmembrane region" description="Helical" evidence="1">
    <location>
        <begin position="9"/>
        <end position="29"/>
    </location>
</feature>
<reference evidence="2" key="1">
    <citation type="submission" date="2021-11" db="EMBL/GenBank/DDBJ databases">
        <authorList>
            <person name="Bulgarelli D."/>
        </authorList>
    </citation>
    <scope>NUCLEOTIDE SEQUENCE</scope>
    <source>
        <strain evidence="2">Bi133</strain>
    </source>
</reference>
<evidence type="ECO:0008006" key="4">
    <source>
        <dbReference type="Google" id="ProtNLM"/>
    </source>
</evidence>
<dbReference type="RefSeq" id="WP_427049327.1">
    <property type="nucleotide sequence ID" value="NZ_JBNMRV010000005.1"/>
</dbReference>
<comment type="caution">
    <text evidence="2">The sequence shown here is derived from an EMBL/GenBank/DDBJ whole genome shotgun (WGS) entry which is preliminary data.</text>
</comment>
<dbReference type="AlphaFoldDB" id="A0A9W4PHC4"/>
<dbReference type="Pfam" id="PF11457">
    <property type="entry name" value="DUF3021"/>
    <property type="match status" value="1"/>
</dbReference>